<dbReference type="InterPro" id="IPR004605">
    <property type="entry name" value="DNA_helicase_Holl-junc_RuvB"/>
</dbReference>
<organism evidence="11 12">
    <name type="scientific">[Mycoplasma] gypis</name>
    <dbReference type="NCBI Taxonomy" id="92404"/>
    <lineage>
        <taxon>Bacteria</taxon>
        <taxon>Bacillati</taxon>
        <taxon>Mycoplasmatota</taxon>
        <taxon>Mycoplasmoidales</taxon>
        <taxon>Metamycoplasmataceae</taxon>
        <taxon>Metamycoplasma</taxon>
    </lineage>
</organism>
<keyword evidence="6 9" id="KW-0238">DNA-binding</keyword>
<keyword evidence="3 9" id="KW-0227">DNA damage</keyword>
<dbReference type="InterPro" id="IPR008823">
    <property type="entry name" value="RuvB_wg_C"/>
</dbReference>
<evidence type="ECO:0000256" key="6">
    <source>
        <dbReference type="ARBA" id="ARBA00023125"/>
    </source>
</evidence>
<keyword evidence="5 9" id="KW-0067">ATP-binding</keyword>
<comment type="domain">
    <text evidence="9">Has 3 domains, the large (RuvB-L) and small ATPase (RuvB-S) domains and the C-terminal head (RuvB-H) domain. The head domain binds DNA, while the ATPase domains jointly bind ATP, ADP or are empty depending on the state of the subunit in the translocation cycle. During a single DNA translocation step the structure of each domain remains the same, but their relative positions change.</text>
</comment>
<dbReference type="Proteomes" id="UP001460679">
    <property type="component" value="Chromosome"/>
</dbReference>
<keyword evidence="2 9" id="KW-0547">Nucleotide-binding</keyword>
<feature type="binding site" evidence="9">
    <location>
        <position position="299"/>
    </location>
    <ligand>
        <name>DNA</name>
        <dbReference type="ChEBI" id="CHEBI:16991"/>
    </ligand>
</feature>
<dbReference type="SUPFAM" id="SSF46785">
    <property type="entry name" value="Winged helix' DNA-binding domain"/>
    <property type="match status" value="1"/>
</dbReference>
<feature type="binding site" evidence="9">
    <location>
        <position position="155"/>
    </location>
    <ligand>
        <name>ATP</name>
        <dbReference type="ChEBI" id="CHEBI:30616"/>
    </ligand>
</feature>
<dbReference type="Gene3D" id="1.10.8.60">
    <property type="match status" value="1"/>
</dbReference>
<feature type="domain" description="AAA+ ATPase" evidence="10">
    <location>
        <begin position="35"/>
        <end position="166"/>
    </location>
</feature>
<evidence type="ECO:0000256" key="5">
    <source>
        <dbReference type="ARBA" id="ARBA00022840"/>
    </source>
</evidence>
<dbReference type="NCBIfam" id="TIGR00635">
    <property type="entry name" value="ruvB"/>
    <property type="match status" value="1"/>
</dbReference>
<dbReference type="GO" id="GO:0003678">
    <property type="term" value="F:DNA helicase activity"/>
    <property type="evidence" value="ECO:0007669"/>
    <property type="project" value="UniProtKB-EC"/>
</dbReference>
<evidence type="ECO:0000256" key="1">
    <source>
        <dbReference type="ARBA" id="ARBA00022490"/>
    </source>
</evidence>
<evidence type="ECO:0000256" key="9">
    <source>
        <dbReference type="HAMAP-Rule" id="MF_00016"/>
    </source>
</evidence>
<evidence type="ECO:0000256" key="7">
    <source>
        <dbReference type="ARBA" id="ARBA00023172"/>
    </source>
</evidence>
<keyword evidence="1 9" id="KW-0963">Cytoplasm</keyword>
<feature type="binding site" evidence="9">
    <location>
        <position position="202"/>
    </location>
    <ligand>
        <name>ATP</name>
        <dbReference type="ChEBI" id="CHEBI:30616"/>
    </ligand>
</feature>
<dbReference type="SMART" id="SM00382">
    <property type="entry name" value="AAA"/>
    <property type="match status" value="1"/>
</dbReference>
<dbReference type="InterPro" id="IPR008824">
    <property type="entry name" value="RuvB-like_N"/>
</dbReference>
<comment type="subunit">
    <text evidence="9">Homohexamer. Forms an RuvA(8)-RuvB(12)-Holliday junction (HJ) complex. HJ DNA is sandwiched between 2 RuvA tetramers; dsDNA enters through RuvA and exits via RuvB. An RuvB hexamer assembles on each DNA strand where it exits the tetramer. Each RuvB hexamer is contacted by two RuvA subunits (via domain III) on 2 adjacent RuvB subunits; this complex drives branch migration. In the full resolvosome a probable DNA-RuvA(4)-RuvB(12)-RuvC(2) complex forms which resolves the HJ.</text>
</comment>
<evidence type="ECO:0000256" key="2">
    <source>
        <dbReference type="ARBA" id="ARBA00022741"/>
    </source>
</evidence>
<proteinExistence type="inferred from homology"/>
<dbReference type="HAMAP" id="MF_00016">
    <property type="entry name" value="DNA_HJ_migration_RuvB"/>
    <property type="match status" value="1"/>
</dbReference>
<dbReference type="InterPro" id="IPR027417">
    <property type="entry name" value="P-loop_NTPase"/>
</dbReference>
<dbReference type="Pfam" id="PF17864">
    <property type="entry name" value="AAA_lid_4"/>
    <property type="match status" value="1"/>
</dbReference>
<reference evidence="11" key="1">
    <citation type="submission" date="2024-03" db="EMBL/GenBank/DDBJ databases">
        <title>Complete genome sequence of Mycoplasma gypis type strain B1/T1.</title>
        <authorList>
            <person name="Spergser J."/>
        </authorList>
    </citation>
    <scope>NUCLEOTIDE SEQUENCE [LARGE SCALE GENOMIC DNA]</scope>
    <source>
        <strain evidence="11">B1/T1</strain>
    </source>
</reference>
<evidence type="ECO:0000256" key="4">
    <source>
        <dbReference type="ARBA" id="ARBA00022801"/>
    </source>
</evidence>
<comment type="catalytic activity">
    <reaction evidence="9">
        <text>ATP + H2O = ADP + phosphate + H(+)</text>
        <dbReference type="Rhea" id="RHEA:13065"/>
        <dbReference type="ChEBI" id="CHEBI:15377"/>
        <dbReference type="ChEBI" id="CHEBI:15378"/>
        <dbReference type="ChEBI" id="CHEBI:30616"/>
        <dbReference type="ChEBI" id="CHEBI:43474"/>
        <dbReference type="ChEBI" id="CHEBI:456216"/>
    </reaction>
</comment>
<dbReference type="SUPFAM" id="SSF52540">
    <property type="entry name" value="P-loop containing nucleoside triphosphate hydrolases"/>
    <property type="match status" value="1"/>
</dbReference>
<dbReference type="InterPro" id="IPR041445">
    <property type="entry name" value="AAA_lid_4"/>
</dbReference>
<gene>
    <name evidence="9 11" type="primary">ruvB</name>
    <name evidence="11" type="ORF">WG616_01400</name>
</gene>
<name>A0ABZ2RU67_9BACT</name>
<keyword evidence="7 9" id="KW-0233">DNA recombination</keyword>
<keyword evidence="8 9" id="KW-0234">DNA repair</keyword>
<dbReference type="PANTHER" id="PTHR42848:SF1">
    <property type="entry name" value="HOLLIDAY JUNCTION BRANCH MIGRATION COMPLEX SUBUNIT RUVB"/>
    <property type="match status" value="1"/>
</dbReference>
<dbReference type="InterPro" id="IPR036390">
    <property type="entry name" value="WH_DNA-bd_sf"/>
</dbReference>
<dbReference type="Pfam" id="PF05491">
    <property type="entry name" value="WHD_RuvB"/>
    <property type="match status" value="1"/>
</dbReference>
<feature type="region of interest" description="Small ATPAse domain (RuvB-S)" evidence="9">
    <location>
        <begin position="166"/>
        <end position="236"/>
    </location>
</feature>
<dbReference type="InterPro" id="IPR036388">
    <property type="entry name" value="WH-like_DNA-bd_sf"/>
</dbReference>
<keyword evidence="12" id="KW-1185">Reference proteome</keyword>
<feature type="binding site" evidence="9">
    <location>
        <position position="50"/>
    </location>
    <ligand>
        <name>Mg(2+)</name>
        <dbReference type="ChEBI" id="CHEBI:18420"/>
    </ligand>
</feature>
<evidence type="ECO:0000256" key="3">
    <source>
        <dbReference type="ARBA" id="ARBA00022763"/>
    </source>
</evidence>
<feature type="binding site" evidence="9">
    <location>
        <position position="294"/>
    </location>
    <ligand>
        <name>DNA</name>
        <dbReference type="ChEBI" id="CHEBI:16991"/>
    </ligand>
</feature>
<feature type="region of interest" description="Head domain (RuvB-H)" evidence="9">
    <location>
        <begin position="239"/>
        <end position="313"/>
    </location>
</feature>
<keyword evidence="4 9" id="KW-0378">Hydrolase</keyword>
<protein>
    <recommendedName>
        <fullName evidence="9">Holliday junction branch migration complex subunit RuvB</fullName>
        <ecNumber evidence="9">3.6.4.-</ecNumber>
    </recommendedName>
</protein>
<dbReference type="Gene3D" id="1.10.10.10">
    <property type="entry name" value="Winged helix-like DNA-binding domain superfamily/Winged helix DNA-binding domain"/>
    <property type="match status" value="1"/>
</dbReference>
<comment type="function">
    <text evidence="9">The RuvA-RuvB-RuvC complex processes Holliday junction (HJ) DNA during genetic recombination and DNA repair, while the RuvA-RuvB complex plays an important role in the rescue of blocked DNA replication forks via replication fork reversal (RFR). RuvA specifically binds to HJ cruciform DNA, conferring on it an open structure. The RuvB hexamer acts as an ATP-dependent pump, pulling dsDNA into and through the RuvAB complex. RuvB forms 2 homohexamers on either side of HJ DNA bound by 1 or 2 RuvA tetramers; 4 subunits per hexamer contact DNA at a time. Coordinated motions by a converter formed by DNA-disengaged RuvB subunits stimulates ATP hydrolysis and nucleotide exchange. Immobilization of the converter enables RuvB to convert the ATP-contained energy into a lever motion, pulling 2 nucleotides of DNA out of the RuvA tetramer per ATP hydrolyzed, thus driving DNA branch migration. The RuvB motors rotate together with the DNA substrate, which together with the progressing nucleotide cycle form the mechanistic basis for DNA recombination by continuous HJ branch migration. Branch migration allows RuvC to scan DNA until it finds its consensus sequence, where it cleaves and resolves cruciform DNA.</text>
</comment>
<feature type="binding site" evidence="9">
    <location>
        <position position="5"/>
    </location>
    <ligand>
        <name>ATP</name>
        <dbReference type="ChEBI" id="CHEBI:30616"/>
    </ligand>
</feature>
<comment type="subcellular location">
    <subcellularLocation>
        <location evidence="9">Cytoplasm</location>
    </subcellularLocation>
</comment>
<dbReference type="EC" id="3.6.4.-" evidence="9"/>
<evidence type="ECO:0000256" key="8">
    <source>
        <dbReference type="ARBA" id="ARBA00023204"/>
    </source>
</evidence>
<accession>A0ABZ2RU67</accession>
<feature type="binding site" evidence="9">
    <location>
        <position position="46"/>
    </location>
    <ligand>
        <name>ATP</name>
        <dbReference type="ChEBI" id="CHEBI:30616"/>
    </ligand>
</feature>
<dbReference type="RefSeq" id="WP_205498637.1">
    <property type="nucleotide sequence ID" value="NZ_CP148066.1"/>
</dbReference>
<feature type="binding site" evidence="9">
    <location>
        <position position="50"/>
    </location>
    <ligand>
        <name>ATP</name>
        <dbReference type="ChEBI" id="CHEBI:30616"/>
    </ligand>
</feature>
<evidence type="ECO:0000313" key="11">
    <source>
        <dbReference type="EMBL" id="WXL28659.1"/>
    </source>
</evidence>
<dbReference type="Gene3D" id="3.40.50.300">
    <property type="entry name" value="P-loop containing nucleotide triphosphate hydrolases"/>
    <property type="match status" value="1"/>
</dbReference>
<feature type="binding site" evidence="9">
    <location>
        <position position="51"/>
    </location>
    <ligand>
        <name>ATP</name>
        <dbReference type="ChEBI" id="CHEBI:30616"/>
    </ligand>
</feature>
<dbReference type="Pfam" id="PF05496">
    <property type="entry name" value="RuvB_N"/>
    <property type="match status" value="1"/>
</dbReference>
<keyword evidence="11" id="KW-0347">Helicase</keyword>
<feature type="binding site" evidence="9">
    <location>
        <position position="165"/>
    </location>
    <ligand>
        <name>ATP</name>
        <dbReference type="ChEBI" id="CHEBI:30616"/>
    </ligand>
</feature>
<comment type="similarity">
    <text evidence="9">Belongs to the RuvB family.</text>
</comment>
<evidence type="ECO:0000313" key="12">
    <source>
        <dbReference type="Proteomes" id="UP001460679"/>
    </source>
</evidence>
<evidence type="ECO:0000259" key="10">
    <source>
        <dbReference type="SMART" id="SM00382"/>
    </source>
</evidence>
<dbReference type="CDD" id="cd00009">
    <property type="entry name" value="AAA"/>
    <property type="match status" value="1"/>
</dbReference>
<sequence>MLTFRVNNFSEFIGQDLIKQTLKVMINAANSEKRPIDHLLFYGPPGLGKTTLANIIATETNRNIIYVQGPLLEKRSDLITLFSSINENDIIFIDEIHSVNKNLYELLYSAMEEGKIDIVLGVDGDKKIMRLQLKTFSLIAATTKFESLSQPLKDRFGFIARLKNYSLNEIEQIIRNNAHKYDINIDDESIKTIARNSRLTPRIANNLLKRSNDFAIYENKTTIDINVVKNTFKFIGIFNLGLSDLQIEYLKILLKIFDNKPASLDAISSILNENKQTIINDVESHLIMNKFIAKTIRGRVITQKGIDYIRQYI</sequence>
<dbReference type="NCBIfam" id="NF000868">
    <property type="entry name" value="PRK00080.1"/>
    <property type="match status" value="1"/>
</dbReference>
<comment type="caution">
    <text evidence="9">Lacks conserved residue(s) required for the propagation of feature annotation.</text>
</comment>
<feature type="binding site" evidence="9">
    <location>
        <position position="49"/>
    </location>
    <ligand>
        <name>ATP</name>
        <dbReference type="ChEBI" id="CHEBI:30616"/>
    </ligand>
</feature>
<feature type="binding site" evidence="9">
    <location>
        <position position="2"/>
    </location>
    <ligand>
        <name>ATP</name>
        <dbReference type="ChEBI" id="CHEBI:30616"/>
    </ligand>
</feature>
<dbReference type="PANTHER" id="PTHR42848">
    <property type="match status" value="1"/>
</dbReference>
<dbReference type="EMBL" id="CP148066">
    <property type="protein sequence ID" value="WXL28659.1"/>
    <property type="molecule type" value="Genomic_DNA"/>
</dbReference>
<dbReference type="GO" id="GO:0016787">
    <property type="term" value="F:hydrolase activity"/>
    <property type="evidence" value="ECO:0007669"/>
    <property type="project" value="UniProtKB-KW"/>
</dbReference>
<dbReference type="InterPro" id="IPR003593">
    <property type="entry name" value="AAA+_ATPase"/>
</dbReference>